<proteinExistence type="predicted"/>
<dbReference type="KEGG" id="bxe:Bxe_C0687"/>
<dbReference type="Proteomes" id="UP000001817">
    <property type="component" value="Chromosome 3"/>
</dbReference>
<evidence type="ECO:0000313" key="2">
    <source>
        <dbReference type="EMBL" id="ABE36585.1"/>
    </source>
</evidence>
<dbReference type="AlphaFoldDB" id="Q13H54"/>
<protein>
    <recommendedName>
        <fullName evidence="1">Antitoxin FitA-like ribbon-helix-helix domain-containing protein</fullName>
    </recommendedName>
</protein>
<dbReference type="Pfam" id="PF22513">
    <property type="entry name" value="FitA-like_RHH"/>
    <property type="match status" value="1"/>
</dbReference>
<dbReference type="InterPro" id="IPR010985">
    <property type="entry name" value="Ribbon_hlx_hlx"/>
</dbReference>
<keyword evidence="3" id="KW-1185">Reference proteome</keyword>
<dbReference type="EMBL" id="CP000272">
    <property type="protein sequence ID" value="ABE36585.1"/>
    <property type="molecule type" value="Genomic_DNA"/>
</dbReference>
<reference evidence="2 3" key="1">
    <citation type="journal article" date="2006" name="Proc. Natl. Acad. Sci. U.S.A.">
        <title>Burkholderia xenovorans LB400 harbors a multi-replicon, 9.73-Mbp genome shaped for versatility.</title>
        <authorList>
            <person name="Chain P.S."/>
            <person name="Denef V.J."/>
            <person name="Konstantinidis K.T."/>
            <person name="Vergez L.M."/>
            <person name="Agullo L."/>
            <person name="Reyes V.L."/>
            <person name="Hauser L."/>
            <person name="Cordova M."/>
            <person name="Gomez L."/>
            <person name="Gonzalez M."/>
            <person name="Land M."/>
            <person name="Lao V."/>
            <person name="Larimer F."/>
            <person name="LiPuma J.J."/>
            <person name="Mahenthiralingam E."/>
            <person name="Malfatti S.A."/>
            <person name="Marx C.J."/>
            <person name="Parnell J.J."/>
            <person name="Ramette A."/>
            <person name="Richardson P."/>
            <person name="Seeger M."/>
            <person name="Smith D."/>
            <person name="Spilker T."/>
            <person name="Sul W.J."/>
            <person name="Tsoi T.V."/>
            <person name="Ulrich L.E."/>
            <person name="Zhulin I.B."/>
            <person name="Tiedje J.M."/>
        </authorList>
    </citation>
    <scope>NUCLEOTIDE SEQUENCE [LARGE SCALE GENOMIC DNA]</scope>
    <source>
        <strain evidence="2 3">LB400</strain>
    </source>
</reference>
<dbReference type="STRING" id="266265.Bxe_C0687"/>
<evidence type="ECO:0000313" key="3">
    <source>
        <dbReference type="Proteomes" id="UP000001817"/>
    </source>
</evidence>
<evidence type="ECO:0000259" key="1">
    <source>
        <dbReference type="Pfam" id="PF22513"/>
    </source>
</evidence>
<name>Q13H54_PARXL</name>
<dbReference type="InterPro" id="IPR053853">
    <property type="entry name" value="FitA-like_RHH"/>
</dbReference>
<sequence>MKIMPSLIKVPPMTEAKMSSTTTRDIGEQLKARLRGEAAQHGLSIGDEARDSLRAALSTDSIDLQHNLAESIRSRIEPLGGIDLEFPPRDGFGKEWTAAHDRS</sequence>
<dbReference type="eggNOG" id="COG4691">
    <property type="taxonomic scope" value="Bacteria"/>
</dbReference>
<dbReference type="SUPFAM" id="SSF47598">
    <property type="entry name" value="Ribbon-helix-helix"/>
    <property type="match status" value="1"/>
</dbReference>
<feature type="domain" description="Antitoxin FitA-like ribbon-helix-helix" evidence="1">
    <location>
        <begin position="23"/>
        <end position="57"/>
    </location>
</feature>
<accession>Q13H54</accession>
<organism evidence="2 3">
    <name type="scientific">Paraburkholderia xenovorans (strain LB400)</name>
    <dbReference type="NCBI Taxonomy" id="266265"/>
    <lineage>
        <taxon>Bacteria</taxon>
        <taxon>Pseudomonadati</taxon>
        <taxon>Pseudomonadota</taxon>
        <taxon>Betaproteobacteria</taxon>
        <taxon>Burkholderiales</taxon>
        <taxon>Burkholderiaceae</taxon>
        <taxon>Paraburkholderia</taxon>
    </lineage>
</organism>
<gene>
    <name evidence="2" type="ORF">Bxe_C0687</name>
</gene>
<dbReference type="GO" id="GO:0006355">
    <property type="term" value="P:regulation of DNA-templated transcription"/>
    <property type="evidence" value="ECO:0007669"/>
    <property type="project" value="InterPro"/>
</dbReference>